<reference evidence="9 11" key="1">
    <citation type="submission" date="2015-09" db="EMBL/GenBank/DDBJ databases">
        <authorList>
            <consortium name="Pathogen Informatics"/>
        </authorList>
    </citation>
    <scope>NUCLEOTIDE SEQUENCE [LARGE SCALE GENOMIC DNA]</scope>
    <source>
        <strain evidence="9 11">2789STDY5834899</strain>
    </source>
</reference>
<evidence type="ECO:0000256" key="6">
    <source>
        <dbReference type="SAM" id="SignalP"/>
    </source>
</evidence>
<proteinExistence type="inferred from homology"/>
<feature type="signal peptide" evidence="6">
    <location>
        <begin position="1"/>
        <end position="19"/>
    </location>
</feature>
<evidence type="ECO:0000259" key="7">
    <source>
        <dbReference type="Pfam" id="PF07980"/>
    </source>
</evidence>
<gene>
    <name evidence="9" type="ORF">ERS852511_01288</name>
    <name evidence="10" type="ORF">GAN59_01980</name>
</gene>
<dbReference type="SUPFAM" id="SSF48452">
    <property type="entry name" value="TPR-like"/>
    <property type="match status" value="1"/>
</dbReference>
<evidence type="ECO:0000313" key="12">
    <source>
        <dbReference type="Proteomes" id="UP000488521"/>
    </source>
</evidence>
<evidence type="ECO:0000256" key="3">
    <source>
        <dbReference type="ARBA" id="ARBA00022729"/>
    </source>
</evidence>
<accession>A0A174L1A2</accession>
<dbReference type="Pfam" id="PF07980">
    <property type="entry name" value="SusD_RagB"/>
    <property type="match status" value="1"/>
</dbReference>
<dbReference type="EMBL" id="WCRS01000001">
    <property type="protein sequence ID" value="KAB4479311.1"/>
    <property type="molecule type" value="Genomic_DNA"/>
</dbReference>
<dbReference type="Pfam" id="PF14322">
    <property type="entry name" value="SusD-like_3"/>
    <property type="match status" value="1"/>
</dbReference>
<dbReference type="RefSeq" id="WP_055299046.1">
    <property type="nucleotide sequence ID" value="NZ_CAXTFL010000001.1"/>
</dbReference>
<evidence type="ECO:0000256" key="5">
    <source>
        <dbReference type="ARBA" id="ARBA00023237"/>
    </source>
</evidence>
<feature type="chain" id="PRO_5036008455" evidence="6">
    <location>
        <begin position="20"/>
        <end position="553"/>
    </location>
</feature>
<evidence type="ECO:0000256" key="2">
    <source>
        <dbReference type="ARBA" id="ARBA00006275"/>
    </source>
</evidence>
<dbReference type="Proteomes" id="UP000488521">
    <property type="component" value="Unassembled WGS sequence"/>
</dbReference>
<keyword evidence="5" id="KW-0998">Cell outer membrane</keyword>
<evidence type="ECO:0000313" key="10">
    <source>
        <dbReference type="EMBL" id="KAB4479311.1"/>
    </source>
</evidence>
<reference evidence="10 12" key="2">
    <citation type="journal article" date="2019" name="Nat. Med.">
        <title>A library of human gut bacterial isolates paired with longitudinal multiomics data enables mechanistic microbiome research.</title>
        <authorList>
            <person name="Poyet M."/>
            <person name="Groussin M."/>
            <person name="Gibbons S.M."/>
            <person name="Avila-Pacheco J."/>
            <person name="Jiang X."/>
            <person name="Kearney S.M."/>
            <person name="Perrotta A.R."/>
            <person name="Berdy B."/>
            <person name="Zhao S."/>
            <person name="Lieberman T.D."/>
            <person name="Swanson P.K."/>
            <person name="Smith M."/>
            <person name="Roesemann S."/>
            <person name="Alexander J.E."/>
            <person name="Rich S.A."/>
            <person name="Livny J."/>
            <person name="Vlamakis H."/>
            <person name="Clish C."/>
            <person name="Bullock K."/>
            <person name="Deik A."/>
            <person name="Scott J."/>
            <person name="Pierce K.A."/>
            <person name="Xavier R.J."/>
            <person name="Alm E.J."/>
        </authorList>
    </citation>
    <scope>NUCLEOTIDE SEQUENCE [LARGE SCALE GENOMIC DNA]</scope>
    <source>
        <strain evidence="10 12">BIOML-A156</strain>
    </source>
</reference>
<keyword evidence="4" id="KW-0472">Membrane</keyword>
<evidence type="ECO:0000259" key="8">
    <source>
        <dbReference type="Pfam" id="PF14322"/>
    </source>
</evidence>
<dbReference type="PROSITE" id="PS51257">
    <property type="entry name" value="PROKAR_LIPOPROTEIN"/>
    <property type="match status" value="1"/>
</dbReference>
<feature type="domain" description="RagB/SusD" evidence="7">
    <location>
        <begin position="343"/>
        <end position="508"/>
    </location>
</feature>
<dbReference type="GO" id="GO:0009279">
    <property type="term" value="C:cell outer membrane"/>
    <property type="evidence" value="ECO:0007669"/>
    <property type="project" value="UniProtKB-SubCell"/>
</dbReference>
<evidence type="ECO:0000256" key="4">
    <source>
        <dbReference type="ARBA" id="ARBA00023136"/>
    </source>
</evidence>
<evidence type="ECO:0000256" key="1">
    <source>
        <dbReference type="ARBA" id="ARBA00004442"/>
    </source>
</evidence>
<dbReference type="EMBL" id="CZAP01000003">
    <property type="protein sequence ID" value="CUP15575.1"/>
    <property type="molecule type" value="Genomic_DNA"/>
</dbReference>
<dbReference type="Gene3D" id="1.25.40.390">
    <property type="match status" value="1"/>
</dbReference>
<sequence>MKKIRLIRLFIATSLLVLCSCEDNFDPKIFGTLNPDNFPSTETEYKDYALACYLPFTTTWTYYIGTELRQHGFYIPEGGILRMFESPSDNMAVWGTGWGEWLKFSQADFNNCIYYERSWVSEDNINHIPKLGQITRFTEIISTLEKADESIFHTISKKQLLGEVHLCRGLMIYYLMHIYGPLPVITQGEDVTNEEALNNLVRPSLEEMTSWIYNDFEFAIENLPETVEERGRYTSDYARFCLMKHCLNEGEHMPHYYQKALEMYQELEATHRYSLFKEGDNPYVDMYKAKNDFNCEIIMALSCDPSADGGDSSGNFFPLSMLTTPNDASKVDIDGHPTPFYYQGKGWAQFYNVSPKLYDSYDSRDKRRAVILNEYWVDNGTGGVTTKRTKEDLGVRWDGYIINKFPIETNTVFQGNDFPLARWADVLLMMAEAEVRKSNAAPSAEAVSAVNEVRNRAGLDNLSARQTNSKEAFLDAILEERAKEFLYEGQRKIDLIRFNKYAQLCRKVKGVSPTHQYVPLPNYFVEQAKSYGKDLQQTYSRPGWSEDLSKATN</sequence>
<name>A0A174L1A2_BACT4</name>
<keyword evidence="3 6" id="KW-0732">Signal</keyword>
<evidence type="ECO:0000313" key="9">
    <source>
        <dbReference type="EMBL" id="CUP15575.1"/>
    </source>
</evidence>
<organism evidence="9 11">
    <name type="scientific">Bacteroides thetaiotaomicron</name>
    <dbReference type="NCBI Taxonomy" id="818"/>
    <lineage>
        <taxon>Bacteria</taxon>
        <taxon>Pseudomonadati</taxon>
        <taxon>Bacteroidota</taxon>
        <taxon>Bacteroidia</taxon>
        <taxon>Bacteroidales</taxon>
        <taxon>Bacteroidaceae</taxon>
        <taxon>Bacteroides</taxon>
    </lineage>
</organism>
<evidence type="ECO:0000313" key="11">
    <source>
        <dbReference type="Proteomes" id="UP000095576"/>
    </source>
</evidence>
<dbReference type="AlphaFoldDB" id="A0A174L1A2"/>
<dbReference type="InterPro" id="IPR012944">
    <property type="entry name" value="SusD_RagB_dom"/>
</dbReference>
<dbReference type="InterPro" id="IPR011990">
    <property type="entry name" value="TPR-like_helical_dom_sf"/>
</dbReference>
<comment type="subcellular location">
    <subcellularLocation>
        <location evidence="1">Cell outer membrane</location>
    </subcellularLocation>
</comment>
<dbReference type="Proteomes" id="UP000095576">
    <property type="component" value="Unassembled WGS sequence"/>
</dbReference>
<feature type="domain" description="SusD-like N-terminal" evidence="8">
    <location>
        <begin position="136"/>
        <end position="229"/>
    </location>
</feature>
<dbReference type="InterPro" id="IPR033985">
    <property type="entry name" value="SusD-like_N"/>
</dbReference>
<comment type="similarity">
    <text evidence="2">Belongs to the SusD family.</text>
</comment>
<protein>
    <submittedName>
        <fullName evidence="9 10">SusD family</fullName>
    </submittedName>
</protein>